<accession>M1YVN7</accession>
<keyword evidence="2" id="KW-1185">Reference proteome</keyword>
<dbReference type="STRING" id="1266370.NITGR_150019"/>
<proteinExistence type="predicted"/>
<reference evidence="1 2" key="1">
    <citation type="journal article" date="2013" name="Front. Microbiol.">
        <title>The genome of Nitrospina gracilis illuminates the metabolism and evolution of the major marine nitrite oxidizer.</title>
        <authorList>
            <person name="Luecker S."/>
            <person name="Nowka B."/>
            <person name="Rattei T."/>
            <person name="Spieck E."/>
            <person name="and Daims H."/>
        </authorList>
    </citation>
    <scope>NUCLEOTIDE SEQUENCE [LARGE SCALE GENOMIC DNA]</scope>
    <source>
        <strain evidence="1 2">3/211</strain>
    </source>
</reference>
<protein>
    <submittedName>
        <fullName evidence="1">Uncharacterized protein</fullName>
    </submittedName>
</protein>
<dbReference type="AlphaFoldDB" id="M1YVN7"/>
<evidence type="ECO:0000313" key="2">
    <source>
        <dbReference type="Proteomes" id="UP000011704"/>
    </source>
</evidence>
<dbReference type="EMBL" id="CAQJ01000017">
    <property type="protein sequence ID" value="CCQ89651.1"/>
    <property type="molecule type" value="Genomic_DNA"/>
</dbReference>
<comment type="caution">
    <text evidence="1">The sequence shown here is derived from an EMBL/GenBank/DDBJ whole genome shotgun (WGS) entry which is preliminary data.</text>
</comment>
<evidence type="ECO:0000313" key="1">
    <source>
        <dbReference type="EMBL" id="CCQ89651.1"/>
    </source>
</evidence>
<dbReference type="Proteomes" id="UP000011704">
    <property type="component" value="Unassembled WGS sequence"/>
</dbReference>
<gene>
    <name evidence="1" type="ORF">NITGR_150019</name>
</gene>
<sequence length="35" mass="4280">MKQRANPVRATRWKGLLLAKRKKIEKLYRILKSER</sequence>
<name>M1YVN7_NITG3</name>
<organism evidence="1 2">
    <name type="scientific">Nitrospina gracilis (strain 3/211)</name>
    <dbReference type="NCBI Taxonomy" id="1266370"/>
    <lineage>
        <taxon>Bacteria</taxon>
        <taxon>Pseudomonadati</taxon>
        <taxon>Nitrospinota/Tectimicrobiota group</taxon>
        <taxon>Nitrospinota</taxon>
        <taxon>Nitrospinia</taxon>
        <taxon>Nitrospinales</taxon>
        <taxon>Nitrospinaceae</taxon>
        <taxon>Nitrospina</taxon>
    </lineage>
</organism>
<dbReference type="HOGENOM" id="CLU_3366072_0_0_0"/>
<dbReference type="InParanoid" id="M1YVN7"/>